<evidence type="ECO:0000256" key="3">
    <source>
        <dbReference type="ARBA" id="ARBA00022475"/>
    </source>
</evidence>
<dbReference type="InterPro" id="IPR007182">
    <property type="entry name" value="MnhB"/>
</dbReference>
<evidence type="ECO:0000256" key="1">
    <source>
        <dbReference type="ARBA" id="ARBA00004651"/>
    </source>
</evidence>
<dbReference type="OrthoDB" id="9798859at2"/>
<dbReference type="KEGG" id="samy:DB32_005797"/>
<reference evidence="9 10" key="1">
    <citation type="submission" date="2015-03" db="EMBL/GenBank/DDBJ databases">
        <title>Genome assembly of Sandaracinus amylolyticus DSM 53668.</title>
        <authorList>
            <person name="Sharma G."/>
            <person name="Subramanian S."/>
        </authorList>
    </citation>
    <scope>NUCLEOTIDE SEQUENCE [LARGE SCALE GENOMIC DNA]</scope>
    <source>
        <strain evidence="9 10">DSM 53668</strain>
    </source>
</reference>
<dbReference type="AlphaFoldDB" id="A0A0F6W6H6"/>
<evidence type="ECO:0000256" key="6">
    <source>
        <dbReference type="ARBA" id="ARBA00023136"/>
    </source>
</evidence>
<feature type="transmembrane region" description="Helical" evidence="7">
    <location>
        <begin position="12"/>
        <end position="31"/>
    </location>
</feature>
<feature type="domain" description="Na+/H+ antiporter MnhB subunit-related protein" evidence="8">
    <location>
        <begin position="7"/>
        <end position="130"/>
    </location>
</feature>
<dbReference type="STRING" id="927083.DB32_005797"/>
<dbReference type="PANTHER" id="PTHR33932:SF4">
    <property type="entry name" value="NA(+)_H(+) ANTIPORTER SUBUNIT B"/>
    <property type="match status" value="1"/>
</dbReference>
<evidence type="ECO:0000256" key="4">
    <source>
        <dbReference type="ARBA" id="ARBA00022692"/>
    </source>
</evidence>
<comment type="similarity">
    <text evidence="2">Belongs to the CPA3 antiporters (TC 2.A.63) subunit B family.</text>
</comment>
<accession>A0A0F6W6H6</accession>
<keyword evidence="5 7" id="KW-1133">Transmembrane helix</keyword>
<proteinExistence type="inferred from homology"/>
<dbReference type="PANTHER" id="PTHR33932">
    <property type="entry name" value="NA(+)/H(+) ANTIPORTER SUBUNIT B"/>
    <property type="match status" value="1"/>
</dbReference>
<comment type="subcellular location">
    <subcellularLocation>
        <location evidence="1">Cell membrane</location>
        <topology evidence="1">Multi-pass membrane protein</topology>
    </subcellularLocation>
</comment>
<evidence type="ECO:0000256" key="7">
    <source>
        <dbReference type="SAM" id="Phobius"/>
    </source>
</evidence>
<keyword evidence="4 7" id="KW-0812">Transmembrane</keyword>
<gene>
    <name evidence="9" type="ORF">DB32_005797</name>
</gene>
<dbReference type="Pfam" id="PF04039">
    <property type="entry name" value="MnhB"/>
    <property type="match status" value="1"/>
</dbReference>
<dbReference type="EMBL" id="CP011125">
    <property type="protein sequence ID" value="AKF08648.1"/>
    <property type="molecule type" value="Genomic_DNA"/>
</dbReference>
<evidence type="ECO:0000313" key="9">
    <source>
        <dbReference type="EMBL" id="AKF08648.1"/>
    </source>
</evidence>
<name>A0A0F6W6H6_9BACT</name>
<evidence type="ECO:0000313" key="10">
    <source>
        <dbReference type="Proteomes" id="UP000034883"/>
    </source>
</evidence>
<evidence type="ECO:0000256" key="2">
    <source>
        <dbReference type="ARBA" id="ARBA00009425"/>
    </source>
</evidence>
<dbReference type="InterPro" id="IPR050622">
    <property type="entry name" value="CPA3_antiporter_subunitB"/>
</dbReference>
<feature type="transmembrane region" description="Helical" evidence="7">
    <location>
        <begin position="37"/>
        <end position="57"/>
    </location>
</feature>
<dbReference type="RefSeq" id="WP_053235766.1">
    <property type="nucleotide sequence ID" value="NZ_CP011125.1"/>
</dbReference>
<keyword evidence="3" id="KW-1003">Cell membrane</keyword>
<feature type="transmembrane region" description="Helical" evidence="7">
    <location>
        <begin position="69"/>
        <end position="89"/>
    </location>
</feature>
<sequence>MITRSIILQASTRVLQPVILFFSLVVLVRGHDEPGGGFVGGLAAAAGLVLHAIAYGYDSARRALRIDTRAIAALGLAIVIIAAFAPLVFGDPLLRAEWATVPLGELGEISLGTPLFFDAGVYLVVYGSALTIVFSLGRE</sequence>
<evidence type="ECO:0000259" key="8">
    <source>
        <dbReference type="Pfam" id="PF04039"/>
    </source>
</evidence>
<keyword evidence="10" id="KW-1185">Reference proteome</keyword>
<organism evidence="9 10">
    <name type="scientific">Sandaracinus amylolyticus</name>
    <dbReference type="NCBI Taxonomy" id="927083"/>
    <lineage>
        <taxon>Bacteria</taxon>
        <taxon>Pseudomonadati</taxon>
        <taxon>Myxococcota</taxon>
        <taxon>Polyangia</taxon>
        <taxon>Polyangiales</taxon>
        <taxon>Sandaracinaceae</taxon>
        <taxon>Sandaracinus</taxon>
    </lineage>
</organism>
<evidence type="ECO:0000256" key="5">
    <source>
        <dbReference type="ARBA" id="ARBA00022989"/>
    </source>
</evidence>
<dbReference type="GO" id="GO:0005886">
    <property type="term" value="C:plasma membrane"/>
    <property type="evidence" value="ECO:0007669"/>
    <property type="project" value="UniProtKB-SubCell"/>
</dbReference>
<keyword evidence="6 7" id="KW-0472">Membrane</keyword>
<dbReference type="NCBIfam" id="NF009163">
    <property type="entry name" value="PRK12509.1"/>
    <property type="match status" value="1"/>
</dbReference>
<feature type="transmembrane region" description="Helical" evidence="7">
    <location>
        <begin position="109"/>
        <end position="136"/>
    </location>
</feature>
<protein>
    <submittedName>
        <fullName evidence="9">Na(+) H(+) antiporter subunit B</fullName>
    </submittedName>
</protein>
<dbReference type="Proteomes" id="UP000034883">
    <property type="component" value="Chromosome"/>
</dbReference>